<dbReference type="Pfam" id="PF00126">
    <property type="entry name" value="HTH_1"/>
    <property type="match status" value="1"/>
</dbReference>
<keyword evidence="4" id="KW-0804">Transcription</keyword>
<evidence type="ECO:0000313" key="6">
    <source>
        <dbReference type="EMBL" id="OZT77478.1"/>
    </source>
</evidence>
<dbReference type="SUPFAM" id="SSF46785">
    <property type="entry name" value="Winged helix' DNA-binding domain"/>
    <property type="match status" value="1"/>
</dbReference>
<dbReference type="GO" id="GO:0000976">
    <property type="term" value="F:transcription cis-regulatory region binding"/>
    <property type="evidence" value="ECO:0007669"/>
    <property type="project" value="TreeGrafter"/>
</dbReference>
<dbReference type="InterPro" id="IPR005119">
    <property type="entry name" value="LysR_subst-bd"/>
</dbReference>
<accession>A0A265E874</accession>
<reference evidence="6 7" key="1">
    <citation type="submission" date="2017-07" db="EMBL/GenBank/DDBJ databases">
        <title>Shotgun whole genome sequences of three halophilic bacterial isolates.</title>
        <authorList>
            <person name="Pozzo T."/>
            <person name="Higdon S.M."/>
            <person name="Quillaguaman J."/>
        </authorList>
    </citation>
    <scope>NUCLEOTIDE SEQUENCE [LARGE SCALE GENOMIC DNA]</scope>
    <source>
        <strain evidence="6 7">BU-1</strain>
    </source>
</reference>
<dbReference type="PROSITE" id="PS50931">
    <property type="entry name" value="HTH_LYSR"/>
    <property type="match status" value="1"/>
</dbReference>
<dbReference type="RefSeq" id="WP_031545752.1">
    <property type="nucleotide sequence ID" value="NZ_NPEZ01000002.1"/>
</dbReference>
<sequence>MDDIDWLIVSELYSSKNVTRTAETLYISQPTISKKLKKIEEKFNITIYTRKSKGIEFTPEGEYLAIKAQEISNEMDQVKRDVRSMSCQTVGKLNIGVSNHIAKYQLPQILSAFREHYPLVEYNIHSGYGKEIYELINTQNIHLGFIRAEYEWNGRKDKLGEDPVCLVYKEPVSKQDLPNLSKIEYQTGSTTKAMIENWWAAHFEVPPNVGMQVDNVEGCKEMVMNGFGYGILPESIVADEDPLYKERLMLDDQTPLVASTWMYYTESLLENKIIAEFVEFVKTNTRRKANDG</sequence>
<dbReference type="CDD" id="cd05466">
    <property type="entry name" value="PBP2_LTTR_substrate"/>
    <property type="match status" value="1"/>
</dbReference>
<dbReference type="EMBL" id="NPEZ01000002">
    <property type="protein sequence ID" value="OZT77478.1"/>
    <property type="molecule type" value="Genomic_DNA"/>
</dbReference>
<dbReference type="InterPro" id="IPR000847">
    <property type="entry name" value="LysR_HTH_N"/>
</dbReference>
<evidence type="ECO:0000259" key="5">
    <source>
        <dbReference type="PROSITE" id="PS50931"/>
    </source>
</evidence>
<comment type="similarity">
    <text evidence="1">Belongs to the LysR transcriptional regulatory family.</text>
</comment>
<comment type="caution">
    <text evidence="6">The sequence shown here is derived from an EMBL/GenBank/DDBJ whole genome shotgun (WGS) entry which is preliminary data.</text>
</comment>
<dbReference type="Gene3D" id="3.40.190.290">
    <property type="match status" value="1"/>
</dbReference>
<dbReference type="Pfam" id="PF03466">
    <property type="entry name" value="LysR_substrate"/>
    <property type="match status" value="1"/>
</dbReference>
<dbReference type="Gene3D" id="1.10.10.10">
    <property type="entry name" value="Winged helix-like DNA-binding domain superfamily/Winged helix DNA-binding domain"/>
    <property type="match status" value="1"/>
</dbReference>
<dbReference type="Proteomes" id="UP000216682">
    <property type="component" value="Unassembled WGS sequence"/>
</dbReference>
<dbReference type="PANTHER" id="PTHR30126">
    <property type="entry name" value="HTH-TYPE TRANSCRIPTIONAL REGULATOR"/>
    <property type="match status" value="1"/>
</dbReference>
<gene>
    <name evidence="6" type="ORF">CFN03_05935</name>
</gene>
<evidence type="ECO:0000256" key="3">
    <source>
        <dbReference type="ARBA" id="ARBA00023125"/>
    </source>
</evidence>
<dbReference type="PRINTS" id="PR00039">
    <property type="entry name" value="HTHLYSR"/>
</dbReference>
<dbReference type="AlphaFoldDB" id="A0A265E874"/>
<dbReference type="InterPro" id="IPR036390">
    <property type="entry name" value="WH_DNA-bd_sf"/>
</dbReference>
<keyword evidence="3" id="KW-0238">DNA-binding</keyword>
<organism evidence="6 7">
    <name type="scientific">Salinicoccus roseus</name>
    <dbReference type="NCBI Taxonomy" id="45670"/>
    <lineage>
        <taxon>Bacteria</taxon>
        <taxon>Bacillati</taxon>
        <taxon>Bacillota</taxon>
        <taxon>Bacilli</taxon>
        <taxon>Bacillales</taxon>
        <taxon>Staphylococcaceae</taxon>
        <taxon>Salinicoccus</taxon>
    </lineage>
</organism>
<keyword evidence="2" id="KW-0805">Transcription regulation</keyword>
<protein>
    <submittedName>
        <fullName evidence="6">LysR family transcriptional regulator</fullName>
    </submittedName>
</protein>
<dbReference type="SUPFAM" id="SSF53850">
    <property type="entry name" value="Periplasmic binding protein-like II"/>
    <property type="match status" value="1"/>
</dbReference>
<evidence type="ECO:0000256" key="4">
    <source>
        <dbReference type="ARBA" id="ARBA00023163"/>
    </source>
</evidence>
<dbReference type="PANTHER" id="PTHR30126:SF78">
    <property type="entry name" value="HTH LYSR-TYPE DOMAIN-CONTAINING PROTEIN"/>
    <property type="match status" value="1"/>
</dbReference>
<evidence type="ECO:0000256" key="2">
    <source>
        <dbReference type="ARBA" id="ARBA00023015"/>
    </source>
</evidence>
<dbReference type="InterPro" id="IPR036388">
    <property type="entry name" value="WH-like_DNA-bd_sf"/>
</dbReference>
<name>A0A265E874_9STAP</name>
<feature type="domain" description="HTH lysR-type" evidence="5">
    <location>
        <begin position="1"/>
        <end position="58"/>
    </location>
</feature>
<dbReference type="GO" id="GO:0003700">
    <property type="term" value="F:DNA-binding transcription factor activity"/>
    <property type="evidence" value="ECO:0007669"/>
    <property type="project" value="InterPro"/>
</dbReference>
<evidence type="ECO:0000313" key="7">
    <source>
        <dbReference type="Proteomes" id="UP000216682"/>
    </source>
</evidence>
<evidence type="ECO:0000256" key="1">
    <source>
        <dbReference type="ARBA" id="ARBA00009437"/>
    </source>
</evidence>
<proteinExistence type="inferred from homology"/>